<evidence type="ECO:0000256" key="12">
    <source>
        <dbReference type="PROSITE-ProRule" id="PRU00282"/>
    </source>
</evidence>
<dbReference type="Pfam" id="PF00153">
    <property type="entry name" value="Mito_carr"/>
    <property type="match status" value="3"/>
</dbReference>
<dbReference type="Gene3D" id="1.50.40.10">
    <property type="entry name" value="Mitochondrial carrier domain"/>
    <property type="match status" value="1"/>
</dbReference>
<keyword evidence="4 12" id="KW-0812">Transmembrane</keyword>
<gene>
    <name evidence="15" type="primary">Slc25a23</name>
    <name evidence="15" type="ORF">SNAT2548_LOCUS17520</name>
</gene>
<evidence type="ECO:0000256" key="14">
    <source>
        <dbReference type="SAM" id="Phobius"/>
    </source>
</evidence>
<keyword evidence="16" id="KW-1185">Reference proteome</keyword>
<reference evidence="15" key="1">
    <citation type="submission" date="2021-02" db="EMBL/GenBank/DDBJ databases">
        <authorList>
            <person name="Dougan E. K."/>
            <person name="Rhodes N."/>
            <person name="Thang M."/>
            <person name="Chan C."/>
        </authorList>
    </citation>
    <scope>NUCLEOTIDE SEQUENCE</scope>
</reference>
<evidence type="ECO:0000256" key="9">
    <source>
        <dbReference type="ARBA" id="ARBA00022989"/>
    </source>
</evidence>
<feature type="repeat" description="Solcar" evidence="12">
    <location>
        <begin position="263"/>
        <end position="361"/>
    </location>
</feature>
<keyword evidence="3 13" id="KW-0813">Transport</keyword>
<comment type="similarity">
    <text evidence="2 13">Belongs to the mitochondrial carrier (TC 2.A.29) family.</text>
</comment>
<dbReference type="GO" id="GO:0005743">
    <property type="term" value="C:mitochondrial inner membrane"/>
    <property type="evidence" value="ECO:0007669"/>
    <property type="project" value="UniProtKB-SubCell"/>
</dbReference>
<dbReference type="Proteomes" id="UP000604046">
    <property type="component" value="Unassembled WGS sequence"/>
</dbReference>
<evidence type="ECO:0000256" key="13">
    <source>
        <dbReference type="RuleBase" id="RU000488"/>
    </source>
</evidence>
<proteinExistence type="inferred from homology"/>
<evidence type="ECO:0000256" key="3">
    <source>
        <dbReference type="ARBA" id="ARBA00022448"/>
    </source>
</evidence>
<dbReference type="AlphaFoldDB" id="A0A812P3T2"/>
<evidence type="ECO:0000313" key="15">
    <source>
        <dbReference type="EMBL" id="CAE7334909.1"/>
    </source>
</evidence>
<dbReference type="OrthoDB" id="270584at2759"/>
<feature type="repeat" description="Solcar" evidence="12">
    <location>
        <begin position="469"/>
        <end position="555"/>
    </location>
</feature>
<dbReference type="PROSITE" id="PS50920">
    <property type="entry name" value="SOLCAR"/>
    <property type="match status" value="3"/>
</dbReference>
<dbReference type="InterPro" id="IPR023395">
    <property type="entry name" value="MCP_dom_sf"/>
</dbReference>
<keyword evidence="9 14" id="KW-1133">Transmembrane helix</keyword>
<evidence type="ECO:0000256" key="7">
    <source>
        <dbReference type="ARBA" id="ARBA00022792"/>
    </source>
</evidence>
<evidence type="ECO:0000256" key="8">
    <source>
        <dbReference type="ARBA" id="ARBA00022837"/>
    </source>
</evidence>
<comment type="subcellular location">
    <subcellularLocation>
        <location evidence="1">Mitochondrion inner membrane</location>
        <topology evidence="1">Multi-pass membrane protein</topology>
    </subcellularLocation>
</comment>
<evidence type="ECO:0000256" key="1">
    <source>
        <dbReference type="ARBA" id="ARBA00004448"/>
    </source>
</evidence>
<keyword evidence="11 12" id="KW-0472">Membrane</keyword>
<feature type="transmembrane region" description="Helical" evidence="14">
    <location>
        <begin position="468"/>
        <end position="489"/>
    </location>
</feature>
<organism evidence="15 16">
    <name type="scientific">Symbiodinium natans</name>
    <dbReference type="NCBI Taxonomy" id="878477"/>
    <lineage>
        <taxon>Eukaryota</taxon>
        <taxon>Sar</taxon>
        <taxon>Alveolata</taxon>
        <taxon>Dinophyceae</taxon>
        <taxon>Suessiales</taxon>
        <taxon>Symbiodiniaceae</taxon>
        <taxon>Symbiodinium</taxon>
    </lineage>
</organism>
<keyword evidence="6" id="KW-0677">Repeat</keyword>
<evidence type="ECO:0000256" key="2">
    <source>
        <dbReference type="ARBA" id="ARBA00006375"/>
    </source>
</evidence>
<keyword evidence="8" id="KW-0106">Calcium</keyword>
<dbReference type="InterPro" id="IPR002067">
    <property type="entry name" value="MCP"/>
</dbReference>
<evidence type="ECO:0000256" key="11">
    <source>
        <dbReference type="ARBA" id="ARBA00023136"/>
    </source>
</evidence>
<evidence type="ECO:0000256" key="6">
    <source>
        <dbReference type="ARBA" id="ARBA00022737"/>
    </source>
</evidence>
<dbReference type="FunFam" id="1.50.40.10:FF:000016">
    <property type="entry name" value="Solute carrier family 25 member 23"/>
    <property type="match status" value="1"/>
</dbReference>
<evidence type="ECO:0000256" key="10">
    <source>
        <dbReference type="ARBA" id="ARBA00023128"/>
    </source>
</evidence>
<dbReference type="PRINTS" id="PR00926">
    <property type="entry name" value="MITOCARRIER"/>
</dbReference>
<evidence type="ECO:0000256" key="5">
    <source>
        <dbReference type="ARBA" id="ARBA00022723"/>
    </source>
</evidence>
<feature type="repeat" description="Solcar" evidence="12">
    <location>
        <begin position="369"/>
        <end position="454"/>
    </location>
</feature>
<dbReference type="PANTHER" id="PTHR24089">
    <property type="entry name" value="SOLUTE CARRIER FAMILY 25"/>
    <property type="match status" value="1"/>
</dbReference>
<dbReference type="GO" id="GO:0055085">
    <property type="term" value="P:transmembrane transport"/>
    <property type="evidence" value="ECO:0007669"/>
    <property type="project" value="InterPro"/>
</dbReference>
<feature type="transmembrane region" description="Helical" evidence="14">
    <location>
        <begin position="425"/>
        <end position="448"/>
    </location>
</feature>
<dbReference type="GO" id="GO:0046872">
    <property type="term" value="F:metal ion binding"/>
    <property type="evidence" value="ECO:0007669"/>
    <property type="project" value="UniProtKB-KW"/>
</dbReference>
<dbReference type="SUPFAM" id="SSF103506">
    <property type="entry name" value="Mitochondrial carrier"/>
    <property type="match status" value="1"/>
</dbReference>
<keyword evidence="7" id="KW-0999">Mitochondrion inner membrane</keyword>
<evidence type="ECO:0000313" key="16">
    <source>
        <dbReference type="Proteomes" id="UP000604046"/>
    </source>
</evidence>
<keyword evidence="5" id="KW-0479">Metal-binding</keyword>
<sequence>MLPLSNLFTNYPNCCPKQRPGIVCTPCGEINQTVGRGPFSRYGKQRAMRLQGAAAAGVAGAAYGYGQGGYGNGGNGGYGNGGYGNGGYGNGGYGCSAALSIRAGVGPPYPGPDGCDGQLPGVCAITSSPRLSAEPVGVRAGQCEVSSPPCIKGQYVDYNALKQLIKAGCTQEDFQKLYDRELAKVSANLSAGDALSRDAKYAVINRQALDKISKKFDKRLNGQIRAANWVTTSAELAKALGGLQIEDAFNPPDLEPAERKSSSTGALIFCAGAFSGIMSRTLTAPLDRIKIMMQAGNAPKIGSHRPGHRWDARSPKLRAAARAILRDGGPGAFWQGNGANVLKVMPESAVKFLVYDKVKSAVAHTETLLPVSERLVAGSVAGCISQAVVYPLDVTKTRLAAAPAGTYSGILDCIQRTVALEGFRALYKGIGSALLAIVPAAGIDLAVYNTLKVNYEQPRSGERRAMPLALALCFGAASATSGAVVAYPLTVVRTRLIVQGMPGRPPRYKGVVDCIRKIWVNSGPAGLYRGLTPALFKTIPAVSIGWAAFEFAKRVADSFL</sequence>
<keyword evidence="10" id="KW-0496">Mitochondrion</keyword>
<comment type="caution">
    <text evidence="15">The sequence shown here is derived from an EMBL/GenBank/DDBJ whole genome shotgun (WGS) entry which is preliminary data.</text>
</comment>
<dbReference type="InterPro" id="IPR018108">
    <property type="entry name" value="MCP_transmembrane"/>
</dbReference>
<evidence type="ECO:0000256" key="4">
    <source>
        <dbReference type="ARBA" id="ARBA00022692"/>
    </source>
</evidence>
<accession>A0A812P3T2</accession>
<name>A0A812P3T2_9DINO</name>
<dbReference type="EMBL" id="CAJNDS010002113">
    <property type="protein sequence ID" value="CAE7334909.1"/>
    <property type="molecule type" value="Genomic_DNA"/>
</dbReference>
<protein>
    <submittedName>
        <fullName evidence="15">Slc25a23 protein</fullName>
    </submittedName>
</protein>